<evidence type="ECO:0000256" key="1">
    <source>
        <dbReference type="SAM" id="MobiDB-lite"/>
    </source>
</evidence>
<feature type="compositionally biased region" description="Basic residues" evidence="1">
    <location>
        <begin position="141"/>
        <end position="151"/>
    </location>
</feature>
<gene>
    <name evidence="3" type="ORF">CLPUN_42190</name>
</gene>
<dbReference type="NCBIfam" id="NF040601">
    <property type="entry name" value="TerS_not_xtmA"/>
    <property type="match status" value="1"/>
</dbReference>
<evidence type="ECO:0000259" key="2">
    <source>
        <dbReference type="Pfam" id="PF10668"/>
    </source>
</evidence>
<organism evidence="3 4">
    <name type="scientific">Clostridium puniceum</name>
    <dbReference type="NCBI Taxonomy" id="29367"/>
    <lineage>
        <taxon>Bacteria</taxon>
        <taxon>Bacillati</taxon>
        <taxon>Bacillota</taxon>
        <taxon>Clostridia</taxon>
        <taxon>Eubacteriales</taxon>
        <taxon>Clostridiaceae</taxon>
        <taxon>Clostridium</taxon>
    </lineage>
</organism>
<feature type="region of interest" description="Disordered" evidence="1">
    <location>
        <begin position="141"/>
        <end position="160"/>
    </location>
</feature>
<dbReference type="Proteomes" id="UP000190890">
    <property type="component" value="Unassembled WGS sequence"/>
</dbReference>
<dbReference type="Pfam" id="PF10668">
    <property type="entry name" value="Phage_terminase"/>
    <property type="match status" value="1"/>
</dbReference>
<protein>
    <submittedName>
        <fullName evidence="3">Phage terminase small subunit</fullName>
    </submittedName>
</protein>
<dbReference type="EMBL" id="LZZM01000206">
    <property type="protein sequence ID" value="OOM73981.1"/>
    <property type="molecule type" value="Genomic_DNA"/>
</dbReference>
<dbReference type="STRING" id="29367.CLPUN_42190"/>
<accession>A0A1S8T8Q7</accession>
<proteinExistence type="predicted"/>
<sequence>MGKTRSSNRDKALEIYMENNGDITPREIAKILGESAANISSWKNKDNWNEKLPPNKGGAPKGNLNSLKYGHYYDPTKHLEESFLKKYLPTTTKNIIKGTVEAGLNSLDILWTDIHVLFASVIASQKIMYVKSKSEMIKELKKSKKKNKNRNTQKTSTDESEEEFEYEFQFAWDRQATFLDSQSKTMAELRSHIKQYEESLHKNWDLATEEQKLRVQKLKAEITNIIGNDNTETEDDGFIKALEGKVEEDWNDEENNK</sequence>
<comment type="caution">
    <text evidence="3">The sequence shown here is derived from an EMBL/GenBank/DDBJ whole genome shotgun (WGS) entry which is preliminary data.</text>
</comment>
<name>A0A1S8T8Q7_9CLOT</name>
<dbReference type="RefSeq" id="WP_077849167.1">
    <property type="nucleotide sequence ID" value="NZ_LZZM01000206.1"/>
</dbReference>
<feature type="domain" description="PBSX phage terminase small subunit-like N-terminal" evidence="2">
    <location>
        <begin position="1"/>
        <end position="52"/>
    </location>
</feature>
<evidence type="ECO:0000313" key="3">
    <source>
        <dbReference type="EMBL" id="OOM73981.1"/>
    </source>
</evidence>
<keyword evidence="4" id="KW-1185">Reference proteome</keyword>
<reference evidence="3 4" key="1">
    <citation type="submission" date="2016-05" db="EMBL/GenBank/DDBJ databases">
        <title>Microbial solvent formation.</title>
        <authorList>
            <person name="Poehlein A."/>
            <person name="Montoya Solano J.D."/>
            <person name="Flitsch S."/>
            <person name="Krabben P."/>
            <person name="Duerre P."/>
            <person name="Daniel R."/>
        </authorList>
    </citation>
    <scope>NUCLEOTIDE SEQUENCE [LARGE SCALE GENOMIC DNA]</scope>
    <source>
        <strain evidence="3 4">DSM 2619</strain>
    </source>
</reference>
<dbReference type="OrthoDB" id="9768556at2"/>
<dbReference type="AlphaFoldDB" id="A0A1S8T8Q7"/>
<evidence type="ECO:0000313" key="4">
    <source>
        <dbReference type="Proteomes" id="UP000190890"/>
    </source>
</evidence>
<dbReference type="InterPro" id="IPR018925">
    <property type="entry name" value="XtmA-like_N"/>
</dbReference>